<feature type="transmembrane region" description="Helical" evidence="6">
    <location>
        <begin position="639"/>
        <end position="661"/>
    </location>
</feature>
<evidence type="ECO:0000313" key="8">
    <source>
        <dbReference type="EMBL" id="MDM8200763.1"/>
    </source>
</evidence>
<feature type="transmembrane region" description="Helical" evidence="6">
    <location>
        <begin position="110"/>
        <end position="133"/>
    </location>
</feature>
<reference evidence="8 9" key="2">
    <citation type="submission" date="2023-06" db="EMBL/GenBank/DDBJ databases">
        <title>Identification and characterization of horizontal gene transfer across gut microbiota members of farm animals based on homology search.</title>
        <authorList>
            <person name="Schwarzerova J."/>
            <person name="Nykrynova M."/>
            <person name="Jureckova K."/>
            <person name="Cejkova D."/>
            <person name="Rychlik I."/>
        </authorList>
    </citation>
    <scope>NUCLEOTIDE SEQUENCE [LARGE SCALE GENOMIC DNA]</scope>
    <source>
        <strain evidence="8 9">ET340</strain>
    </source>
</reference>
<reference evidence="8 9" key="3">
    <citation type="submission" date="2023-06" db="EMBL/GenBank/DDBJ databases">
        <authorList>
            <person name="Zeman M."/>
            <person name="Kubasova T."/>
            <person name="Jahodarova E."/>
            <person name="Nykrynova M."/>
            <person name="Rychlik I."/>
        </authorList>
    </citation>
    <scope>NUCLEOTIDE SEQUENCE [LARGE SCALE GENOMIC DNA]</scope>
    <source>
        <strain evidence="8 9">ET340</strain>
    </source>
</reference>
<dbReference type="InterPro" id="IPR052536">
    <property type="entry name" value="ABC-4_Integral_Memb_Prot"/>
</dbReference>
<reference evidence="9" key="1">
    <citation type="submission" date="2023-06" db="EMBL/GenBank/DDBJ databases">
        <title>Identification and characterization of horizontal gene transfer across gut microbiota members of farm animals based on homology search.</title>
        <authorList>
            <person name="Zeman M."/>
            <person name="Kubasova T."/>
            <person name="Jahodarova E."/>
            <person name="Nykrynova M."/>
            <person name="Rychlik I."/>
        </authorList>
    </citation>
    <scope>NUCLEOTIDE SEQUENCE [LARGE SCALE GENOMIC DNA]</scope>
    <source>
        <strain evidence="9">ET340</strain>
    </source>
</reference>
<evidence type="ECO:0000256" key="5">
    <source>
        <dbReference type="ARBA" id="ARBA00023136"/>
    </source>
</evidence>
<evidence type="ECO:0000256" key="4">
    <source>
        <dbReference type="ARBA" id="ARBA00022989"/>
    </source>
</evidence>
<keyword evidence="5 6" id="KW-0472">Membrane</keyword>
<comment type="subcellular location">
    <subcellularLocation>
        <location evidence="1">Cell membrane</location>
        <topology evidence="1">Multi-pass membrane protein</topology>
    </subcellularLocation>
</comment>
<feature type="transmembrane region" description="Helical" evidence="6">
    <location>
        <begin position="240"/>
        <end position="261"/>
    </location>
</feature>
<feature type="transmembrane region" description="Helical" evidence="6">
    <location>
        <begin position="579"/>
        <end position="602"/>
    </location>
</feature>
<feature type="transmembrane region" description="Helical" evidence="6">
    <location>
        <begin position="153"/>
        <end position="172"/>
    </location>
</feature>
<proteinExistence type="predicted"/>
<dbReference type="RefSeq" id="WP_289599470.1">
    <property type="nucleotide sequence ID" value="NZ_JAUDCL010000007.1"/>
</dbReference>
<evidence type="ECO:0000256" key="3">
    <source>
        <dbReference type="ARBA" id="ARBA00022692"/>
    </source>
</evidence>
<dbReference type="EMBL" id="JAUDCL010000007">
    <property type="protein sequence ID" value="MDM8200763.1"/>
    <property type="molecule type" value="Genomic_DNA"/>
</dbReference>
<dbReference type="PANTHER" id="PTHR46795">
    <property type="entry name" value="ABC TRANSPORTER PERMEASE-RELATED-RELATED"/>
    <property type="match status" value="1"/>
</dbReference>
<evidence type="ECO:0000256" key="1">
    <source>
        <dbReference type="ARBA" id="ARBA00004651"/>
    </source>
</evidence>
<name>A0ABT7UPF3_9FIRM</name>
<evidence type="ECO:0000259" key="7">
    <source>
        <dbReference type="Pfam" id="PF02687"/>
    </source>
</evidence>
<dbReference type="PANTHER" id="PTHR46795:SF1">
    <property type="entry name" value="ABC TRANSPORTER PERMEASE PROTEIN"/>
    <property type="match status" value="1"/>
</dbReference>
<dbReference type="Proteomes" id="UP001529380">
    <property type="component" value="Unassembled WGS sequence"/>
</dbReference>
<feature type="transmembrane region" description="Helical" evidence="6">
    <location>
        <begin position="59"/>
        <end position="82"/>
    </location>
</feature>
<comment type="caution">
    <text evidence="8">The sequence shown here is derived from an EMBL/GenBank/DDBJ whole genome shotgun (WGS) entry which is preliminary data.</text>
</comment>
<sequence>MKQLGQVCEALRRKNRVHSALLAGCCFFSVLLITAYGIMMRSPTILAVLPEGGDSRKQVLMIFVMAVIGCAMFTVYASGLFFRHRSRQTGILLALGASRRQLRRQLNRELAVLAAVSCAAGAVLAAPLAWGIWQLFRLFVVDSAQMTLRFEPRAWAIALGFSVFVVVLLFAAGGRSVRRANIIETVQEVHRSEPIRAVSRWYGPLGIFLLAAGGLLGYLAPSVFVNLLHWYPPAGLSGLFYLPALAGLYMILLHTVVNGWRARHAYRDLIATSMMKFQGRQTVRSMLVMTLLLGGGLFAAFYTPMIGAGSMLSYDARPVDYAYHFRADQNGPGKTQVEQLAAEYGVALTSWAEAPMARLAVDGSYQVEEEGPLGTTWRSVYAQQAQSVLVLSESGYRALTGEIVDLAPGQAAGVLDASGSGQGRFEPDTTLFTNPLTGQQLAVTPAEPLCHDLLLGCYVLDDGDWAALSNGLTGEWREQMVFFNLENEEDSYPFARALFDRIVDGSGPEVAVLDGWDPIVRQRYLEEEGVYFLDPDQAEEANFPRMDYSQRDSSDFRLYWQYMPRFRVLDKADFVRTTAVFLMLFVFIGVLCLSAVIVIACTRCMTIALTSRPVYNDLRRLGAPGQYLYRSARSQVRRVFLTPALAGSGLILSFYLLILYFNDNRLTAGELAGLGLCLGLTAGVGALLWAVYRLTLGRVCAALDIRR</sequence>
<feature type="transmembrane region" description="Helical" evidence="6">
    <location>
        <begin position="201"/>
        <end position="220"/>
    </location>
</feature>
<keyword evidence="2" id="KW-1003">Cell membrane</keyword>
<evidence type="ECO:0000256" key="6">
    <source>
        <dbReference type="SAM" id="Phobius"/>
    </source>
</evidence>
<protein>
    <submittedName>
        <fullName evidence="8">ABC transporter permease</fullName>
    </submittedName>
</protein>
<feature type="transmembrane region" description="Helical" evidence="6">
    <location>
        <begin position="673"/>
        <end position="692"/>
    </location>
</feature>
<organism evidence="8 9">
    <name type="scientific">Allofournierella massiliensis</name>
    <dbReference type="NCBI Taxonomy" id="1650663"/>
    <lineage>
        <taxon>Bacteria</taxon>
        <taxon>Bacillati</taxon>
        <taxon>Bacillota</taxon>
        <taxon>Clostridia</taxon>
        <taxon>Eubacteriales</taxon>
        <taxon>Oscillospiraceae</taxon>
        <taxon>Allofournierella</taxon>
    </lineage>
</organism>
<gene>
    <name evidence="8" type="ORF">QUW08_05555</name>
</gene>
<dbReference type="Pfam" id="PF02687">
    <property type="entry name" value="FtsX"/>
    <property type="match status" value="1"/>
</dbReference>
<evidence type="ECO:0000256" key="2">
    <source>
        <dbReference type="ARBA" id="ARBA00022475"/>
    </source>
</evidence>
<keyword evidence="4 6" id="KW-1133">Transmembrane helix</keyword>
<accession>A0ABT7UPF3</accession>
<feature type="transmembrane region" description="Helical" evidence="6">
    <location>
        <begin position="20"/>
        <end position="39"/>
    </location>
</feature>
<keyword evidence="9" id="KW-1185">Reference proteome</keyword>
<evidence type="ECO:0000313" key="9">
    <source>
        <dbReference type="Proteomes" id="UP001529380"/>
    </source>
</evidence>
<keyword evidence="3 6" id="KW-0812">Transmembrane</keyword>
<feature type="transmembrane region" description="Helical" evidence="6">
    <location>
        <begin position="282"/>
        <end position="302"/>
    </location>
</feature>
<dbReference type="InterPro" id="IPR003838">
    <property type="entry name" value="ABC3_permease_C"/>
</dbReference>
<feature type="domain" description="ABC3 transporter permease C-terminal" evidence="7">
    <location>
        <begin position="61"/>
        <end position="182"/>
    </location>
</feature>